<keyword evidence="1" id="KW-0732">Signal</keyword>
<dbReference type="InterPro" id="IPR010607">
    <property type="entry name" value="DUF1194"/>
</dbReference>
<accession>A0A2S6NM16</accession>
<evidence type="ECO:0000259" key="2">
    <source>
        <dbReference type="PROSITE" id="PS50234"/>
    </source>
</evidence>
<dbReference type="PROSITE" id="PS50234">
    <property type="entry name" value="VWFA"/>
    <property type="match status" value="1"/>
</dbReference>
<comment type="caution">
    <text evidence="3">The sequence shown here is derived from an EMBL/GenBank/DDBJ whole genome shotgun (WGS) entry which is preliminary data.</text>
</comment>
<name>A0A2S6NM16_RHOGL</name>
<gene>
    <name evidence="3" type="ORF">CCS01_04395</name>
</gene>
<dbReference type="Gene3D" id="3.40.50.410">
    <property type="entry name" value="von Willebrand factor, type A domain"/>
    <property type="match status" value="1"/>
</dbReference>
<keyword evidence="4" id="KW-1185">Reference proteome</keyword>
<reference evidence="3 4" key="1">
    <citation type="journal article" date="2018" name="Arch. Microbiol.">
        <title>New insights into the metabolic potential of the phototrophic purple bacterium Rhodopila globiformis DSM 161(T) from its draft genome sequence and evidence for a vanadium-dependent nitrogenase.</title>
        <authorList>
            <person name="Imhoff J.F."/>
            <person name="Rahn T."/>
            <person name="Kunzel S."/>
            <person name="Neulinger S.C."/>
        </authorList>
    </citation>
    <scope>NUCLEOTIDE SEQUENCE [LARGE SCALE GENOMIC DNA]</scope>
    <source>
        <strain evidence="3 4">DSM 161</strain>
    </source>
</reference>
<dbReference type="CDD" id="cd00198">
    <property type="entry name" value="vWFA"/>
    <property type="match status" value="1"/>
</dbReference>
<evidence type="ECO:0000256" key="1">
    <source>
        <dbReference type="SAM" id="SignalP"/>
    </source>
</evidence>
<dbReference type="AlphaFoldDB" id="A0A2S6NM16"/>
<dbReference type="InterPro" id="IPR036465">
    <property type="entry name" value="vWFA_dom_sf"/>
</dbReference>
<dbReference type="EMBL" id="NHRY01000054">
    <property type="protein sequence ID" value="PPQ36774.1"/>
    <property type="molecule type" value="Genomic_DNA"/>
</dbReference>
<evidence type="ECO:0000313" key="3">
    <source>
        <dbReference type="EMBL" id="PPQ36774.1"/>
    </source>
</evidence>
<dbReference type="InterPro" id="IPR002035">
    <property type="entry name" value="VWF_A"/>
</dbReference>
<feature type="chain" id="PRO_5015410429" description="VWFA domain-containing protein" evidence="1">
    <location>
        <begin position="25"/>
        <end position="247"/>
    </location>
</feature>
<dbReference type="SUPFAM" id="SSF53300">
    <property type="entry name" value="vWA-like"/>
    <property type="match status" value="1"/>
</dbReference>
<sequence>MGRIGLASVFVLLAALLAVTPVRAEDVDVALVLVSDVSRSIDDSEFKLEKDGYSNALTNDKVLEAIKDGPIGKIAVAYVEFASSFEVRTVLDWTVIKDRATAKAFVDNLTTAPRSFWGRTAISAGIDQAVQLLAESGLTATRRVIDVCGDGTNNAGREAADARDDAVKAGITINGLAIINDHPVSWTFAHVQPPGGLAKYYRENVAGGPGNFVLEVHDFHSFGEAMTRKLVDEIASVPVGARFATER</sequence>
<evidence type="ECO:0000313" key="4">
    <source>
        <dbReference type="Proteomes" id="UP000239724"/>
    </source>
</evidence>
<feature type="domain" description="VWFA" evidence="2">
    <location>
        <begin position="30"/>
        <end position="234"/>
    </location>
</feature>
<dbReference type="Pfam" id="PF06707">
    <property type="entry name" value="DUF1194"/>
    <property type="match status" value="1"/>
</dbReference>
<feature type="signal peptide" evidence="1">
    <location>
        <begin position="1"/>
        <end position="24"/>
    </location>
</feature>
<proteinExistence type="predicted"/>
<dbReference type="Proteomes" id="UP000239724">
    <property type="component" value="Unassembled WGS sequence"/>
</dbReference>
<protein>
    <recommendedName>
        <fullName evidence="2">VWFA domain-containing protein</fullName>
    </recommendedName>
</protein>
<organism evidence="3 4">
    <name type="scientific">Rhodopila globiformis</name>
    <name type="common">Rhodopseudomonas globiformis</name>
    <dbReference type="NCBI Taxonomy" id="1071"/>
    <lineage>
        <taxon>Bacteria</taxon>
        <taxon>Pseudomonadati</taxon>
        <taxon>Pseudomonadota</taxon>
        <taxon>Alphaproteobacteria</taxon>
        <taxon>Acetobacterales</taxon>
        <taxon>Acetobacteraceae</taxon>
        <taxon>Rhodopila</taxon>
    </lineage>
</organism>